<sequence length="69" mass="7196">MFVLLSLLLPPLQRVAYALRALVQPPCVAATERDPRVLATLVGSAAATQTAVSTASLAFIHAPAPRLST</sequence>
<evidence type="ECO:0000313" key="2">
    <source>
        <dbReference type="Proteomes" id="UP000292939"/>
    </source>
</evidence>
<proteinExistence type="predicted"/>
<accession>A0A4P6ULH8</accession>
<dbReference type="KEGG" id="hgr:DW355_09200"/>
<reference evidence="1 2" key="1">
    <citation type="submission" date="2018-07" db="EMBL/GenBank/DDBJ databases">
        <title>Exploring interactions and the metabolic potential of the ultra-small soil bacteria Hylemonella gracilis.</title>
        <authorList>
            <person name="Tyc O."/>
            <person name="Kulkarni P."/>
            <person name="Gawehns F."/>
            <person name="Hundscheid M."/>
            <person name="Zweers H."/>
            <person name="Garbeva P."/>
        </authorList>
    </citation>
    <scope>NUCLEOTIDE SEQUENCE [LARGE SCALE GENOMIC DNA]</scope>
    <source>
        <strain evidence="1 2">NS1</strain>
    </source>
</reference>
<dbReference type="AlphaFoldDB" id="A0A4P6ULH8"/>
<protein>
    <submittedName>
        <fullName evidence="1">Uncharacterized protein</fullName>
    </submittedName>
</protein>
<name>A0A4P6ULH8_9BURK</name>
<dbReference type="Proteomes" id="UP000292939">
    <property type="component" value="Chromosome"/>
</dbReference>
<gene>
    <name evidence="1" type="ORF">DW355_09200</name>
</gene>
<dbReference type="EMBL" id="CP031395">
    <property type="protein sequence ID" value="QBK04927.1"/>
    <property type="molecule type" value="Genomic_DNA"/>
</dbReference>
<organism evidence="1 2">
    <name type="scientific">Hylemonella gracilis</name>
    <dbReference type="NCBI Taxonomy" id="80880"/>
    <lineage>
        <taxon>Bacteria</taxon>
        <taxon>Pseudomonadati</taxon>
        <taxon>Pseudomonadota</taxon>
        <taxon>Betaproteobacteria</taxon>
        <taxon>Burkholderiales</taxon>
        <taxon>Comamonadaceae</taxon>
        <taxon>Hylemonella</taxon>
    </lineage>
</organism>
<evidence type="ECO:0000313" key="1">
    <source>
        <dbReference type="EMBL" id="QBK04927.1"/>
    </source>
</evidence>